<sequence length="217" mass="23492">MKKQIRENGVSPVVGVMLMLVVTIIIAAMVASFTGGLAGEQKATPQVKLDVSYTASIIDTDKTNTEPDYKAGYKPNNGLTFRLLGGDSFQLKDIAVQLKSGDATITFDSNVYRDTTSSNADSDKLNIIRGSNGVNETYFAVVKQQDEVIALGETFSLLADGYYDNSLNTTATKKGQFLRWTPVNGGTFDIQLNVPIEYVVLDKNSGGRMQAGTITIR</sequence>
<dbReference type="Proteomes" id="UP001141422">
    <property type="component" value="Unassembled WGS sequence"/>
</dbReference>
<evidence type="ECO:0000313" key="4">
    <source>
        <dbReference type="Proteomes" id="UP001141422"/>
    </source>
</evidence>
<dbReference type="Pfam" id="PF07790">
    <property type="entry name" value="Pilin_N"/>
    <property type="match status" value="1"/>
</dbReference>
<feature type="transmembrane region" description="Helical" evidence="1">
    <location>
        <begin position="12"/>
        <end position="38"/>
    </location>
</feature>
<dbReference type="InterPro" id="IPR012859">
    <property type="entry name" value="Pilin_N_archaeal"/>
</dbReference>
<feature type="domain" description="Archaeal Type IV pilin N-terminal" evidence="2">
    <location>
        <begin position="8"/>
        <end position="100"/>
    </location>
</feature>
<dbReference type="RefSeq" id="WP_268924063.1">
    <property type="nucleotide sequence ID" value="NZ_JAPTGB010000002.1"/>
</dbReference>
<accession>A0ABT4IDM5</accession>
<organism evidence="3 4">
    <name type="scientific">Methanocorpusculum petauri</name>
    <dbReference type="NCBI Taxonomy" id="3002863"/>
    <lineage>
        <taxon>Archaea</taxon>
        <taxon>Methanobacteriati</taxon>
        <taxon>Methanobacteriota</taxon>
        <taxon>Stenosarchaea group</taxon>
        <taxon>Methanomicrobia</taxon>
        <taxon>Methanomicrobiales</taxon>
        <taxon>Methanocorpusculaceae</taxon>
        <taxon>Methanocorpusculum</taxon>
    </lineage>
</organism>
<gene>
    <name evidence="3" type="ORF">O0S10_01215</name>
</gene>
<evidence type="ECO:0000259" key="2">
    <source>
        <dbReference type="Pfam" id="PF07790"/>
    </source>
</evidence>
<dbReference type="InterPro" id="IPR013373">
    <property type="entry name" value="Flagellin/pilin_N_arc"/>
</dbReference>
<keyword evidence="1" id="KW-0472">Membrane</keyword>
<keyword evidence="1" id="KW-1133">Transmembrane helix</keyword>
<comment type="caution">
    <text evidence="3">The sequence shown here is derived from an EMBL/GenBank/DDBJ whole genome shotgun (WGS) entry which is preliminary data.</text>
</comment>
<dbReference type="EMBL" id="JAPTGB010000002">
    <property type="protein sequence ID" value="MCZ0859844.1"/>
    <property type="molecule type" value="Genomic_DNA"/>
</dbReference>
<protein>
    <submittedName>
        <fullName evidence="3">Type IV pilin N-terminal domain-containing protein</fullName>
    </submittedName>
</protein>
<dbReference type="NCBIfam" id="TIGR02537">
    <property type="entry name" value="arch_flag_Nterm"/>
    <property type="match status" value="1"/>
</dbReference>
<evidence type="ECO:0000256" key="1">
    <source>
        <dbReference type="SAM" id="Phobius"/>
    </source>
</evidence>
<name>A0ABT4IDM5_9EURY</name>
<reference evidence="3" key="1">
    <citation type="submission" date="2022-12" db="EMBL/GenBank/DDBJ databases">
        <title>Isolation and characterisation of novel Methanocorpusculum spp. from native Australian herbivores indicates the genus is ancestrally host-associated.</title>
        <authorList>
            <person name="Volmer J.G."/>
            <person name="Soo R.M."/>
            <person name="Evans P.N."/>
            <person name="Hoedt E.C."/>
            <person name="Astorga Alsina A.L."/>
            <person name="Woodcroft B.J."/>
            <person name="Tyson G.W."/>
            <person name="Hugenholtz P."/>
            <person name="Morrison M."/>
        </authorList>
    </citation>
    <scope>NUCLEOTIDE SEQUENCE</scope>
    <source>
        <strain evidence="3">MG</strain>
    </source>
</reference>
<keyword evidence="1" id="KW-0812">Transmembrane</keyword>
<proteinExistence type="predicted"/>
<evidence type="ECO:0000313" key="3">
    <source>
        <dbReference type="EMBL" id="MCZ0859844.1"/>
    </source>
</evidence>
<keyword evidence="4" id="KW-1185">Reference proteome</keyword>